<feature type="compositionally biased region" description="Basic and acidic residues" evidence="1">
    <location>
        <begin position="71"/>
        <end position="83"/>
    </location>
</feature>
<dbReference type="EMBL" id="CM002923">
    <property type="protein sequence ID" value="KGN60497.1"/>
    <property type="molecule type" value="Genomic_DNA"/>
</dbReference>
<feature type="region of interest" description="Disordered" evidence="1">
    <location>
        <begin position="16"/>
        <end position="44"/>
    </location>
</feature>
<evidence type="ECO:0000313" key="2">
    <source>
        <dbReference type="EMBL" id="KGN60497.1"/>
    </source>
</evidence>
<reference evidence="2 3" key="1">
    <citation type="journal article" date="2009" name="Nat. Genet.">
        <title>The genome of the cucumber, Cucumis sativus L.</title>
        <authorList>
            <person name="Huang S."/>
            <person name="Li R."/>
            <person name="Zhang Z."/>
            <person name="Li L."/>
            <person name="Gu X."/>
            <person name="Fan W."/>
            <person name="Lucas W.J."/>
            <person name="Wang X."/>
            <person name="Xie B."/>
            <person name="Ni P."/>
            <person name="Ren Y."/>
            <person name="Zhu H."/>
            <person name="Li J."/>
            <person name="Lin K."/>
            <person name="Jin W."/>
            <person name="Fei Z."/>
            <person name="Li G."/>
            <person name="Staub J."/>
            <person name="Kilian A."/>
            <person name="van der Vossen E.A."/>
            <person name="Wu Y."/>
            <person name="Guo J."/>
            <person name="He J."/>
            <person name="Jia Z."/>
            <person name="Ren Y."/>
            <person name="Tian G."/>
            <person name="Lu Y."/>
            <person name="Ruan J."/>
            <person name="Qian W."/>
            <person name="Wang M."/>
            <person name="Huang Q."/>
            <person name="Li B."/>
            <person name="Xuan Z."/>
            <person name="Cao J."/>
            <person name="Asan"/>
            <person name="Wu Z."/>
            <person name="Zhang J."/>
            <person name="Cai Q."/>
            <person name="Bai Y."/>
            <person name="Zhao B."/>
            <person name="Han Y."/>
            <person name="Li Y."/>
            <person name="Li X."/>
            <person name="Wang S."/>
            <person name="Shi Q."/>
            <person name="Liu S."/>
            <person name="Cho W.K."/>
            <person name="Kim J.Y."/>
            <person name="Xu Y."/>
            <person name="Heller-Uszynska K."/>
            <person name="Miao H."/>
            <person name="Cheng Z."/>
            <person name="Zhang S."/>
            <person name="Wu J."/>
            <person name="Yang Y."/>
            <person name="Kang H."/>
            <person name="Li M."/>
            <person name="Liang H."/>
            <person name="Ren X."/>
            <person name="Shi Z."/>
            <person name="Wen M."/>
            <person name="Jian M."/>
            <person name="Yang H."/>
            <person name="Zhang G."/>
            <person name="Yang Z."/>
            <person name="Chen R."/>
            <person name="Liu S."/>
            <person name="Li J."/>
            <person name="Ma L."/>
            <person name="Liu H."/>
            <person name="Zhou Y."/>
            <person name="Zhao J."/>
            <person name="Fang X."/>
            <person name="Li G."/>
            <person name="Fang L."/>
            <person name="Li Y."/>
            <person name="Liu D."/>
            <person name="Zheng H."/>
            <person name="Zhang Y."/>
            <person name="Qin N."/>
            <person name="Li Z."/>
            <person name="Yang G."/>
            <person name="Yang S."/>
            <person name="Bolund L."/>
            <person name="Kristiansen K."/>
            <person name="Zheng H."/>
            <person name="Li S."/>
            <person name="Zhang X."/>
            <person name="Yang H."/>
            <person name="Wang J."/>
            <person name="Sun R."/>
            <person name="Zhang B."/>
            <person name="Jiang S."/>
            <person name="Wang J."/>
            <person name="Du Y."/>
            <person name="Li S."/>
        </authorList>
    </citation>
    <scope>NUCLEOTIDE SEQUENCE [LARGE SCALE GENOMIC DNA]</scope>
    <source>
        <strain evidence="3">cv. 9930</strain>
    </source>
</reference>
<gene>
    <name evidence="2" type="ORF">Csa_2G000060</name>
</gene>
<feature type="compositionally biased region" description="Basic and acidic residues" evidence="1">
    <location>
        <begin position="24"/>
        <end position="42"/>
    </location>
</feature>
<feature type="region of interest" description="Disordered" evidence="1">
    <location>
        <begin position="64"/>
        <end position="97"/>
    </location>
</feature>
<evidence type="ECO:0000313" key="3">
    <source>
        <dbReference type="Proteomes" id="UP000029981"/>
    </source>
</evidence>
<organism evidence="2 3">
    <name type="scientific">Cucumis sativus</name>
    <name type="common">Cucumber</name>
    <dbReference type="NCBI Taxonomy" id="3659"/>
    <lineage>
        <taxon>Eukaryota</taxon>
        <taxon>Viridiplantae</taxon>
        <taxon>Streptophyta</taxon>
        <taxon>Embryophyta</taxon>
        <taxon>Tracheophyta</taxon>
        <taxon>Spermatophyta</taxon>
        <taxon>Magnoliopsida</taxon>
        <taxon>eudicotyledons</taxon>
        <taxon>Gunneridae</taxon>
        <taxon>Pentapetalae</taxon>
        <taxon>rosids</taxon>
        <taxon>fabids</taxon>
        <taxon>Cucurbitales</taxon>
        <taxon>Cucurbitaceae</taxon>
        <taxon>Benincaseae</taxon>
        <taxon>Cucumis</taxon>
    </lineage>
</organism>
<protein>
    <submittedName>
        <fullName evidence="2">Uncharacterized protein</fullName>
    </submittedName>
</protein>
<reference evidence="2 3" key="2">
    <citation type="journal article" date="2009" name="PLoS ONE">
        <title>An integrated genetic and cytogenetic map of the cucumber genome.</title>
        <authorList>
            <person name="Ren Y."/>
            <person name="Zhang Z."/>
            <person name="Liu J."/>
            <person name="Staub J.E."/>
            <person name="Han Y."/>
            <person name="Cheng Z."/>
            <person name="Li X."/>
            <person name="Lu J."/>
            <person name="Miao H."/>
            <person name="Kang H."/>
            <person name="Xie B."/>
            <person name="Gu X."/>
            <person name="Wang X."/>
            <person name="Du Y."/>
            <person name="Jin W."/>
            <person name="Huang S."/>
        </authorList>
    </citation>
    <scope>NUCLEOTIDE SEQUENCE [LARGE SCALE GENOMIC DNA]</scope>
    <source>
        <strain evidence="3">cv. 9930</strain>
    </source>
</reference>
<dbReference type="Gramene" id="KGN60497">
    <property type="protein sequence ID" value="KGN60497"/>
    <property type="gene ID" value="Csa_2G000060"/>
</dbReference>
<keyword evidence="3" id="KW-1185">Reference proteome</keyword>
<sequence length="97" mass="11654">MRFRFLFVKEAHWNGKVSKKRKTEVKSEEEGRTERERKEETHGAYQWQRCEGGVGAAADVSAPVRRQWRGQMERARQEVDGGRRRDRKMKKRENYTK</sequence>
<dbReference type="AlphaFoldDB" id="A0A0A0LIK4"/>
<accession>A0A0A0LIK4</accession>
<reference evidence="2 3" key="4">
    <citation type="journal article" date="2011" name="BMC Genomics">
        <title>RNA-Seq improves annotation of protein-coding genes in the cucumber genome.</title>
        <authorList>
            <person name="Li Z."/>
            <person name="Zhang Z."/>
            <person name="Yan P."/>
            <person name="Huang S."/>
            <person name="Fei Z."/>
            <person name="Lin K."/>
        </authorList>
    </citation>
    <scope>NUCLEOTIDE SEQUENCE [LARGE SCALE GENOMIC DNA]</scope>
    <source>
        <strain evidence="3">cv. 9930</strain>
    </source>
</reference>
<dbReference type="Proteomes" id="UP000029981">
    <property type="component" value="Chromosome 2"/>
</dbReference>
<evidence type="ECO:0000256" key="1">
    <source>
        <dbReference type="SAM" id="MobiDB-lite"/>
    </source>
</evidence>
<reference evidence="2 3" key="3">
    <citation type="journal article" date="2010" name="BMC Genomics">
        <title>Transcriptome sequencing and comparative analysis of cucumber flowers with different sex types.</title>
        <authorList>
            <person name="Guo S."/>
            <person name="Zheng Y."/>
            <person name="Joung J.G."/>
            <person name="Liu S."/>
            <person name="Zhang Z."/>
            <person name="Crasta O.R."/>
            <person name="Sobral B.W."/>
            <person name="Xu Y."/>
            <person name="Huang S."/>
            <person name="Fei Z."/>
        </authorList>
    </citation>
    <scope>NUCLEOTIDE SEQUENCE [LARGE SCALE GENOMIC DNA]</scope>
    <source>
        <strain evidence="3">cv. 9930</strain>
    </source>
</reference>
<proteinExistence type="predicted"/>
<name>A0A0A0LIK4_CUCSA</name>